<evidence type="ECO:0000256" key="4">
    <source>
        <dbReference type="ARBA" id="ARBA00021797"/>
    </source>
</evidence>
<comment type="caution">
    <text evidence="15">The sequence shown here is derived from an EMBL/GenBank/DDBJ whole genome shotgun (WGS) entry which is preliminary data.</text>
</comment>
<feature type="compositionally biased region" description="Acidic residues" evidence="12">
    <location>
        <begin position="1899"/>
        <end position="1909"/>
    </location>
</feature>
<dbReference type="Pfam" id="PF04118">
    <property type="entry name" value="Dopey_N"/>
    <property type="match status" value="1"/>
</dbReference>
<comment type="similarity">
    <text evidence="3">Belongs to the DPH4 family.</text>
</comment>
<dbReference type="PANTHER" id="PTHR14042:SF24">
    <property type="entry name" value="PROTEIN DOPEY-1 HOMOLOG"/>
    <property type="match status" value="1"/>
</dbReference>
<dbReference type="SMART" id="SM00271">
    <property type="entry name" value="DnaJ"/>
    <property type="match status" value="1"/>
</dbReference>
<evidence type="ECO:0000259" key="13">
    <source>
        <dbReference type="PROSITE" id="PS50076"/>
    </source>
</evidence>
<evidence type="ECO:0000259" key="14">
    <source>
        <dbReference type="PROSITE" id="PS51074"/>
    </source>
</evidence>
<accession>A0A8H5ETW3</accession>
<dbReference type="EMBL" id="JAACJJ010000056">
    <property type="protein sequence ID" value="KAF5312177.1"/>
    <property type="molecule type" value="Genomic_DNA"/>
</dbReference>
<dbReference type="GO" id="GO:0005802">
    <property type="term" value="C:trans-Golgi network"/>
    <property type="evidence" value="ECO:0007669"/>
    <property type="project" value="TreeGrafter"/>
</dbReference>
<keyword evidence="16" id="KW-1185">Reference proteome</keyword>
<evidence type="ECO:0000256" key="7">
    <source>
        <dbReference type="ARBA" id="ARBA00022927"/>
    </source>
</evidence>
<reference evidence="15 16" key="1">
    <citation type="journal article" date="2020" name="ISME J.">
        <title>Uncovering the hidden diversity of litter-decomposition mechanisms in mushroom-forming fungi.</title>
        <authorList>
            <person name="Floudas D."/>
            <person name="Bentzer J."/>
            <person name="Ahren D."/>
            <person name="Johansson T."/>
            <person name="Persson P."/>
            <person name="Tunlid A."/>
        </authorList>
    </citation>
    <scope>NUCLEOTIDE SEQUENCE [LARGE SCALE GENOMIC DNA]</scope>
    <source>
        <strain evidence="15 16">CBS 101986</strain>
    </source>
</reference>
<keyword evidence="8" id="KW-0408">Iron</keyword>
<dbReference type="GO" id="GO:0015031">
    <property type="term" value="P:protein transport"/>
    <property type="evidence" value="ECO:0007669"/>
    <property type="project" value="UniProtKB-KW"/>
</dbReference>
<evidence type="ECO:0000256" key="8">
    <source>
        <dbReference type="ARBA" id="ARBA00023004"/>
    </source>
</evidence>
<dbReference type="PANTHER" id="PTHR14042">
    <property type="entry name" value="DOPEY-RELATED"/>
    <property type="match status" value="1"/>
</dbReference>
<dbReference type="PROSITE" id="PS50076">
    <property type="entry name" value="DNAJ_2"/>
    <property type="match status" value="1"/>
</dbReference>
<dbReference type="Pfam" id="PF24597">
    <property type="entry name" value="TPR_DOP1_M"/>
    <property type="match status" value="1"/>
</dbReference>
<dbReference type="InterPro" id="IPR016024">
    <property type="entry name" value="ARM-type_fold"/>
</dbReference>
<comment type="function">
    <text evidence="1">Required for the first step of diphthamide biosynthesis, the transfer of 3-amino-3-carboxypropyl from S-adenosyl-L-methionine to a histidine residue. Diphthamide is a post-translational modification of histidine which occurs in elongation factor 2.</text>
</comment>
<dbReference type="InterPro" id="IPR056457">
    <property type="entry name" value="DOP1_C"/>
</dbReference>
<evidence type="ECO:0000256" key="5">
    <source>
        <dbReference type="ARBA" id="ARBA00022448"/>
    </source>
</evidence>
<keyword evidence="6" id="KW-0479">Metal-binding</keyword>
<keyword evidence="5" id="KW-0813">Transport</keyword>
<dbReference type="OrthoDB" id="297643at2759"/>
<dbReference type="Pfam" id="PF00226">
    <property type="entry name" value="DnaJ"/>
    <property type="match status" value="1"/>
</dbReference>
<feature type="region of interest" description="Disordered" evidence="12">
    <location>
        <begin position="1356"/>
        <end position="1386"/>
    </location>
</feature>
<dbReference type="GO" id="GO:0046872">
    <property type="term" value="F:metal ion binding"/>
    <property type="evidence" value="ECO:0007669"/>
    <property type="project" value="UniProtKB-KW"/>
</dbReference>
<dbReference type="InterPro" id="IPR036671">
    <property type="entry name" value="DPH_MB_sf"/>
</dbReference>
<comment type="similarity">
    <text evidence="11">Belongs to the DOP1 family.</text>
</comment>
<evidence type="ECO:0000256" key="3">
    <source>
        <dbReference type="ARBA" id="ARBA00006169"/>
    </source>
</evidence>
<dbReference type="Gene3D" id="3.10.660.10">
    <property type="entry name" value="DPH Zinc finger"/>
    <property type="match status" value="1"/>
</dbReference>
<dbReference type="InterPro" id="IPR056458">
    <property type="entry name" value="TPR_DOP1_M"/>
</dbReference>
<evidence type="ECO:0000256" key="1">
    <source>
        <dbReference type="ARBA" id="ARBA00003474"/>
    </source>
</evidence>
<proteinExistence type="inferred from homology"/>
<dbReference type="Pfam" id="PF24598">
    <property type="entry name" value="DOP1_C"/>
    <property type="match status" value="1"/>
</dbReference>
<sequence>MHAAEDSVAATKRGAAWLSAKTNDVYASDPKFKKYTQQVEKCLNSFDNVHEWADCIAFLKQLLKTFQSYMQFKEIPRKLIVAKRLAQCLNPALPTGVHQRALEVYSHILAVLGAEGLKRDLSLWSSGLFPFFEYAATSVKPTVLNIYDTNYLPLQSGLRPVMKSFILALLPGLEEETGEFFEKVLSLLDRLSGAASISFFFQNIWLIMLTTPSARGTSLNFLARRLPRLNADEDMSDVVGKDIGLMIRAFAASLEDENLLVRRAALDTLLQSMTVNSYAFRKANNDDRFILMRAATGVVLRRDLSLNRRLYTWLLGTDEKSDKQISYLKENALDLLNSTLKQEVMSPSGEYAESRPFKIFISLLDKWEIGAILTETLIYDAFKAIMNFVLNPRDGSEDLSMTANTLYEAVEPQLLWKHILYAVFKEVTSDGTKSEAIRLVRFILKSFSHDEEVRTIHFPIIFSALVDLVDAHVKKKPLIANGPPVHESLDLLEDMLQHIPSSSLLERPETTLDEKAESSRPFEFACAFFKISTNVVLDASDNPSTAIPFVACFRSLISLSEAYSSQLVTEPQSREPYCRILSLVSNLASRITSPTTLAFDAPQWVAKTLTSLECSNATFTTVDKVISLLIALHKNQYLKPKIDIDTRPTMQKMVTKLLKYLNPALAPYHVRAVALIWLLQGCSTRPHVESILAQSMSSSQSGNAYESFGILWRLTEDNLHPGFQFRIPMMVVLDTLKSDKPSLRRIGETWMRCSLKSYIRVLDPIVYDLLNPSMIRLPTTFEARGKGIPGFFYERPFDQHIANHLLETLLSIVNFGGQGFAKAARSTTIKRSQHAGLVQRVTNSNLIDLEGSYLDLLVEILLRFIQSEPTHARMASMQAMNTVIQSNAIELLQVIVARGEIDIPLVESIEATTIGKLYLSIHMERLDLQNKLLHLLHSVISVTASLLDIPTSAKPDDTLSESVGIPERATDIAARYPLNPLLIQTLVDGISTRSNRPVLQHWLDFILMAIPQFQPALQAVVNPLNVCLCRQLLSSLSEVTIAASVTGSDTEDTSIMATDAELVMLLNALERLILLSLAYTSEPDTSEDETGIMEKTEGSGLLGYVSNVFSSESNTHGQNEQLNSRSAGYRSLDEGIHVLYSLWASLIWKAPLVWSPRDDSMSLIYTRTRYRCRRVLEHLFRIQTSEVFESLVDWWNRDSALSSLAPDAAFELLDVLVANAQNAVHLICESIASRILSSAEKSKKQAANSSLTDLNLFKFLEQYFQRLEAPLAIQVWSRYMQLIKDFLLSSREFKTFYFSALRCLSVLAEKVTQTSAMEDKKIRKELQDNYGKLLDSCVTYVGRFTDQGSWIRRTTKESVLNSGRESPAPRSDSRAEDSNSTVPETPKLGSIEVVSQINTFVATTALPNMRKTLLENDKILNSCNNIVYYIVNPALRGKTRPMDVDGTVIQILQEMARIPTVLKSWKTPVIDLLNDNRLFNCGVTDAVKWKPIVKTLYDSDKTALPELLGTSCKLANTPSANIFTNREYEMLLRSLNLRRLAYVLFSGEKNHFLTQLPTIQEKLVDIFRSVPSPVVQSEAFLCIRVLLCRLSPHNLTSFWPVVLTEMHRIFEQTMLTPPVDGSEDLQLVLAASKCLDTLLVLQTEEFQIHQWIFITDTVDAVYRPDNWHPEAMMDQLSEIASSLGVGTSTSNRADQPPSPVDARTMRRPLLSSLHQIESIRDLASFFSNVSISTYESIYASSGNVDWDAVEKSIMEDIEEFAESTEALIHIAFIAQIGIEKLDHSLPLVDFYQLLSVARDASLAEIKAAYHRALLQSHPDKRIHASRSRSNGHADSTVDIALLKEAYTVLANAHDRTAYDAQLRRRPYDKTGPRPAAVISLEEFEVDTAGAGINDNDHNSEEEEKEDGGGDEGPWRYSCRCGGWYRITASAMEKGQHLVGCSSCSEVIWVGYEVVSDSGSDSELNVEDDA</sequence>
<gene>
    <name evidence="15" type="ORF">D9619_002748</name>
</gene>
<name>A0A8H5ETW3_9AGAR</name>
<dbReference type="GO" id="GO:0005768">
    <property type="term" value="C:endosome"/>
    <property type="evidence" value="ECO:0007669"/>
    <property type="project" value="TreeGrafter"/>
</dbReference>
<dbReference type="InterPro" id="IPR036869">
    <property type="entry name" value="J_dom_sf"/>
</dbReference>
<evidence type="ECO:0000313" key="15">
    <source>
        <dbReference type="EMBL" id="KAF5312177.1"/>
    </source>
</evidence>
<comment type="subcellular location">
    <subcellularLocation>
        <location evidence="2">Golgi apparatus membrane</location>
        <topology evidence="2">Peripheral membrane protein</topology>
    </subcellularLocation>
</comment>
<dbReference type="Proteomes" id="UP000567179">
    <property type="component" value="Unassembled WGS sequence"/>
</dbReference>
<evidence type="ECO:0000313" key="16">
    <source>
        <dbReference type="Proteomes" id="UP000567179"/>
    </source>
</evidence>
<organism evidence="15 16">
    <name type="scientific">Psilocybe cf. subviscida</name>
    <dbReference type="NCBI Taxonomy" id="2480587"/>
    <lineage>
        <taxon>Eukaryota</taxon>
        <taxon>Fungi</taxon>
        <taxon>Dikarya</taxon>
        <taxon>Basidiomycota</taxon>
        <taxon>Agaricomycotina</taxon>
        <taxon>Agaricomycetes</taxon>
        <taxon>Agaricomycetidae</taxon>
        <taxon>Agaricales</taxon>
        <taxon>Agaricineae</taxon>
        <taxon>Strophariaceae</taxon>
        <taxon>Psilocybe</taxon>
    </lineage>
</organism>
<dbReference type="GO" id="GO:0006895">
    <property type="term" value="P:Golgi to endosome transport"/>
    <property type="evidence" value="ECO:0007669"/>
    <property type="project" value="InterPro"/>
</dbReference>
<keyword evidence="10" id="KW-0472">Membrane</keyword>
<feature type="domain" description="J" evidence="13">
    <location>
        <begin position="1789"/>
        <end position="1871"/>
    </location>
</feature>
<feature type="region of interest" description="Disordered" evidence="12">
    <location>
        <begin position="1888"/>
        <end position="1911"/>
    </location>
</feature>
<evidence type="ECO:0000256" key="6">
    <source>
        <dbReference type="ARBA" id="ARBA00022723"/>
    </source>
</evidence>
<evidence type="ECO:0000256" key="10">
    <source>
        <dbReference type="ARBA" id="ARBA00023136"/>
    </source>
</evidence>
<dbReference type="GO" id="GO:0005829">
    <property type="term" value="C:cytosol"/>
    <property type="evidence" value="ECO:0007669"/>
    <property type="project" value="GOC"/>
</dbReference>
<evidence type="ECO:0000256" key="9">
    <source>
        <dbReference type="ARBA" id="ARBA00023034"/>
    </source>
</evidence>
<dbReference type="CDD" id="cd06257">
    <property type="entry name" value="DnaJ"/>
    <property type="match status" value="1"/>
</dbReference>
<feature type="domain" description="DPH-type MB" evidence="14">
    <location>
        <begin position="1874"/>
        <end position="1952"/>
    </location>
</feature>
<dbReference type="Gene3D" id="1.10.287.110">
    <property type="entry name" value="DnaJ domain"/>
    <property type="match status" value="1"/>
</dbReference>
<dbReference type="GO" id="GO:0000139">
    <property type="term" value="C:Golgi membrane"/>
    <property type="evidence" value="ECO:0007669"/>
    <property type="project" value="UniProtKB-SubCell"/>
</dbReference>
<evidence type="ECO:0000256" key="12">
    <source>
        <dbReference type="SAM" id="MobiDB-lite"/>
    </source>
</evidence>
<dbReference type="Pfam" id="PF05207">
    <property type="entry name" value="Zn_ribbon_CSL"/>
    <property type="match status" value="1"/>
</dbReference>
<dbReference type="SUPFAM" id="SSF48371">
    <property type="entry name" value="ARM repeat"/>
    <property type="match status" value="2"/>
</dbReference>
<dbReference type="PROSITE" id="PS51074">
    <property type="entry name" value="DPH_MB"/>
    <property type="match status" value="1"/>
</dbReference>
<dbReference type="SUPFAM" id="SSF144217">
    <property type="entry name" value="CSL zinc finger"/>
    <property type="match status" value="1"/>
</dbReference>
<keyword evidence="7" id="KW-0653">Protein transport</keyword>
<dbReference type="InterPro" id="IPR001623">
    <property type="entry name" value="DnaJ_domain"/>
</dbReference>
<evidence type="ECO:0000256" key="2">
    <source>
        <dbReference type="ARBA" id="ARBA00004395"/>
    </source>
</evidence>
<dbReference type="SUPFAM" id="SSF46565">
    <property type="entry name" value="Chaperone J-domain"/>
    <property type="match status" value="1"/>
</dbReference>
<dbReference type="InterPro" id="IPR040314">
    <property type="entry name" value="DOP1"/>
</dbReference>
<evidence type="ECO:0000256" key="11">
    <source>
        <dbReference type="ARBA" id="ARBA00046326"/>
    </source>
</evidence>
<keyword evidence="9" id="KW-0333">Golgi apparatus</keyword>
<protein>
    <recommendedName>
        <fullName evidence="4">Diphthamide biosynthesis protein 4</fullName>
    </recommendedName>
</protein>
<dbReference type="InterPro" id="IPR007249">
    <property type="entry name" value="DOP1_N"/>
</dbReference>
<dbReference type="InterPro" id="IPR007872">
    <property type="entry name" value="DPH_MB_dom"/>
</dbReference>